<reference evidence="6" key="1">
    <citation type="submission" date="2020-10" db="EMBL/GenBank/DDBJ databases">
        <authorList>
            <person name="Gilroy R."/>
        </authorList>
    </citation>
    <scope>NUCLEOTIDE SEQUENCE</scope>
    <source>
        <strain evidence="6">CHK190-19873</strain>
    </source>
</reference>
<feature type="domain" description="Metallo-beta-lactamase" evidence="5">
    <location>
        <begin position="15"/>
        <end position="193"/>
    </location>
</feature>
<reference evidence="6" key="2">
    <citation type="journal article" date="2021" name="PeerJ">
        <title>Extensive microbial diversity within the chicken gut microbiome revealed by metagenomics and culture.</title>
        <authorList>
            <person name="Gilroy R."/>
            <person name="Ravi A."/>
            <person name="Getino M."/>
            <person name="Pursley I."/>
            <person name="Horton D.L."/>
            <person name="Alikhan N.F."/>
            <person name="Baker D."/>
            <person name="Gharbi K."/>
            <person name="Hall N."/>
            <person name="Watson M."/>
            <person name="Adriaenssens E.M."/>
            <person name="Foster-Nyarko E."/>
            <person name="Jarju S."/>
            <person name="Secka A."/>
            <person name="Antonio M."/>
            <person name="Oren A."/>
            <person name="Chaudhuri R.R."/>
            <person name="La Ragione R."/>
            <person name="Hildebrand F."/>
            <person name="Pallen M.J."/>
        </authorList>
    </citation>
    <scope>NUCLEOTIDE SEQUENCE</scope>
    <source>
        <strain evidence="6">CHK190-19873</strain>
    </source>
</reference>
<dbReference type="GO" id="GO:0046872">
    <property type="term" value="F:metal ion binding"/>
    <property type="evidence" value="ECO:0007669"/>
    <property type="project" value="UniProtKB-KW"/>
</dbReference>
<evidence type="ECO:0000259" key="5">
    <source>
        <dbReference type="SMART" id="SM00849"/>
    </source>
</evidence>
<dbReference type="InterPro" id="IPR051453">
    <property type="entry name" value="MBL_Glyoxalase_II"/>
</dbReference>
<evidence type="ECO:0000256" key="4">
    <source>
        <dbReference type="ARBA" id="ARBA00022833"/>
    </source>
</evidence>
<protein>
    <submittedName>
        <fullName evidence="6">MBL fold metallo-hydrolase</fullName>
    </submittedName>
</protein>
<dbReference type="SUPFAM" id="SSF56281">
    <property type="entry name" value="Metallo-hydrolase/oxidoreductase"/>
    <property type="match status" value="1"/>
</dbReference>
<dbReference type="InterPro" id="IPR001279">
    <property type="entry name" value="Metallo-B-lactamas"/>
</dbReference>
<comment type="caution">
    <text evidence="6">The sequence shown here is derived from an EMBL/GenBank/DDBJ whole genome shotgun (WGS) entry which is preliminary data.</text>
</comment>
<organism evidence="6 7">
    <name type="scientific">Candidatus Limivivens intestinipullorum</name>
    <dbReference type="NCBI Taxonomy" id="2840858"/>
    <lineage>
        <taxon>Bacteria</taxon>
        <taxon>Bacillati</taxon>
        <taxon>Bacillota</taxon>
        <taxon>Clostridia</taxon>
        <taxon>Lachnospirales</taxon>
        <taxon>Lachnospiraceae</taxon>
        <taxon>Lachnospiraceae incertae sedis</taxon>
        <taxon>Candidatus Limivivens</taxon>
    </lineage>
</organism>
<name>A0A9D1EVJ3_9FIRM</name>
<dbReference type="GO" id="GO:0016787">
    <property type="term" value="F:hydrolase activity"/>
    <property type="evidence" value="ECO:0007669"/>
    <property type="project" value="UniProtKB-KW"/>
</dbReference>
<sequence length="209" mass="22880">MENWKVDSLVLGMLRTNCYLLTNTETGETLIIDPAAGSERIAGKLLEEGRKPVAVLLTHGHFDHMGAADSVRRRWKIPVYLGKDEEDVAQDPMKNLSGIWGSSLTLTADKLLEDGSVLSLAGFAIRVIRTPGHTKGSVCYYLPEQKLLFSGDTLFRESVGRSDFPTGSGGALSRSVKLLLAGIPEETRVYPGHEGETDIAHEKHYNPFA</sequence>
<accession>A0A9D1EVJ3</accession>
<keyword evidence="3" id="KW-0378">Hydrolase</keyword>
<dbReference type="EMBL" id="DVIQ01000110">
    <property type="protein sequence ID" value="HIS33009.1"/>
    <property type="molecule type" value="Genomic_DNA"/>
</dbReference>
<keyword evidence="2" id="KW-0479">Metal-binding</keyword>
<dbReference type="PANTHER" id="PTHR46233">
    <property type="entry name" value="HYDROXYACYLGLUTATHIONE HYDROLASE GLOC"/>
    <property type="match status" value="1"/>
</dbReference>
<evidence type="ECO:0000256" key="2">
    <source>
        <dbReference type="ARBA" id="ARBA00022723"/>
    </source>
</evidence>
<dbReference type="CDD" id="cd06262">
    <property type="entry name" value="metallo-hydrolase-like_MBL-fold"/>
    <property type="match status" value="1"/>
</dbReference>
<dbReference type="Proteomes" id="UP000823935">
    <property type="component" value="Unassembled WGS sequence"/>
</dbReference>
<dbReference type="InterPro" id="IPR036866">
    <property type="entry name" value="RibonucZ/Hydroxyglut_hydro"/>
</dbReference>
<gene>
    <name evidence="6" type="ORF">IAB44_15895</name>
</gene>
<comment type="cofactor">
    <cofactor evidence="1">
        <name>Zn(2+)</name>
        <dbReference type="ChEBI" id="CHEBI:29105"/>
    </cofactor>
</comment>
<evidence type="ECO:0000313" key="6">
    <source>
        <dbReference type="EMBL" id="HIS33009.1"/>
    </source>
</evidence>
<dbReference type="Pfam" id="PF00753">
    <property type="entry name" value="Lactamase_B"/>
    <property type="match status" value="1"/>
</dbReference>
<evidence type="ECO:0000256" key="3">
    <source>
        <dbReference type="ARBA" id="ARBA00022801"/>
    </source>
</evidence>
<dbReference type="SMART" id="SM00849">
    <property type="entry name" value="Lactamase_B"/>
    <property type="match status" value="1"/>
</dbReference>
<evidence type="ECO:0000313" key="7">
    <source>
        <dbReference type="Proteomes" id="UP000823935"/>
    </source>
</evidence>
<dbReference type="Gene3D" id="3.60.15.10">
    <property type="entry name" value="Ribonuclease Z/Hydroxyacylglutathione hydrolase-like"/>
    <property type="match status" value="1"/>
</dbReference>
<proteinExistence type="predicted"/>
<evidence type="ECO:0000256" key="1">
    <source>
        <dbReference type="ARBA" id="ARBA00001947"/>
    </source>
</evidence>
<keyword evidence="4" id="KW-0862">Zinc</keyword>
<dbReference type="PANTHER" id="PTHR46233:SF3">
    <property type="entry name" value="HYDROXYACYLGLUTATHIONE HYDROLASE GLOC"/>
    <property type="match status" value="1"/>
</dbReference>
<dbReference type="AlphaFoldDB" id="A0A9D1EVJ3"/>